<sequence>MRPSIGCLTRSVAPLLLNHHLDPTNPSHVLVDQRVRKVKTYPAGFMDVVSIPKRPMRTSVFSMTPRGVSAFTASIVGGTIAHVRLKVYLFTRLWYLRLNVIEAQDLVPSDKSRPPEFLVKVFPGNQVLKTKISPSKTVNPSWNEDLLFVAAEPIDEPIILTVENKLGANKEEILGRCLIPVRSVATRIDIKPVPSKWYNLEKHLIIAGEQKKEVKFASRIHLRICLEGGYHVTDESTHHSSDHRPSSKRLWKATIGILELGILSTNGLIPIKTRDGKGSRDAFWEVFDICTVVTIGAFDNGHVSPGGGGKDSRTGKVRIRLSTLESDRVYTHSYLLLVLHPSGVKKMGELHLAVRFMCSSWVNMLHMYSQPLLPKMHYLHPLPVIQHRFLRHRAMQIVATRLSRAEPALKREVVEYMLNADSHLWSMRKCLIGLRTHPHCQHQLTLLDLLAPLIFKSVPLRRQWAIWRRPFRDLIHIECNFPYLSIHEHGLILDGHFNDRCLCSLLSKGEDLVPFRI</sequence>
<evidence type="ECO:0000313" key="1">
    <source>
        <dbReference type="EMBL" id="KAI4342092.1"/>
    </source>
</evidence>
<reference evidence="2" key="1">
    <citation type="journal article" date="2023" name="Front. Plant Sci.">
        <title>Chromosomal-level genome assembly of Melastoma candidum provides insights into trichome evolution.</title>
        <authorList>
            <person name="Zhong Y."/>
            <person name="Wu W."/>
            <person name="Sun C."/>
            <person name="Zou P."/>
            <person name="Liu Y."/>
            <person name="Dai S."/>
            <person name="Zhou R."/>
        </authorList>
    </citation>
    <scope>NUCLEOTIDE SEQUENCE [LARGE SCALE GENOMIC DNA]</scope>
</reference>
<dbReference type="Proteomes" id="UP001057402">
    <property type="component" value="Chromosome 7"/>
</dbReference>
<keyword evidence="2" id="KW-1185">Reference proteome</keyword>
<protein>
    <submittedName>
        <fullName evidence="1">Uncharacterized protein</fullName>
    </submittedName>
</protein>
<comment type="caution">
    <text evidence="1">The sequence shown here is derived from an EMBL/GenBank/DDBJ whole genome shotgun (WGS) entry which is preliminary data.</text>
</comment>
<evidence type="ECO:0000313" key="2">
    <source>
        <dbReference type="Proteomes" id="UP001057402"/>
    </source>
</evidence>
<proteinExistence type="predicted"/>
<accession>A0ACB9P2H1</accession>
<organism evidence="1 2">
    <name type="scientific">Melastoma candidum</name>
    <dbReference type="NCBI Taxonomy" id="119954"/>
    <lineage>
        <taxon>Eukaryota</taxon>
        <taxon>Viridiplantae</taxon>
        <taxon>Streptophyta</taxon>
        <taxon>Embryophyta</taxon>
        <taxon>Tracheophyta</taxon>
        <taxon>Spermatophyta</taxon>
        <taxon>Magnoliopsida</taxon>
        <taxon>eudicotyledons</taxon>
        <taxon>Gunneridae</taxon>
        <taxon>Pentapetalae</taxon>
        <taxon>rosids</taxon>
        <taxon>malvids</taxon>
        <taxon>Myrtales</taxon>
        <taxon>Melastomataceae</taxon>
        <taxon>Melastomatoideae</taxon>
        <taxon>Melastomateae</taxon>
        <taxon>Melastoma</taxon>
    </lineage>
</organism>
<name>A0ACB9P2H1_9MYRT</name>
<dbReference type="EMBL" id="CM042886">
    <property type="protein sequence ID" value="KAI4342092.1"/>
    <property type="molecule type" value="Genomic_DNA"/>
</dbReference>
<gene>
    <name evidence="1" type="ORF">MLD38_026750</name>
</gene>